<evidence type="ECO:0000313" key="4">
    <source>
        <dbReference type="Proteomes" id="UP000807716"/>
    </source>
</evidence>
<proteinExistence type="predicted"/>
<name>A0A9P6PP97_9FUNG</name>
<sequence length="502" mass="56127">MGLIHKALCVAAGNGFVYMATLDVSNNLYLLDSIHHPRNIAFVGFSTTGHMPLKNVPIRWSDDVSCSVGENGKFMIMALLKNTVDGRNSSQPSWFWGATTDIATFGNSDLGFEWDVMSLPFRCEASDTCSHQILPGYRPSFVHAVHQKSNDTTWLSTYDDKTFQNYTSFSATDMPFDRDGLVAYHKGDLIRMVLDPITNGTAPMSTRVSIQKFLTNHTGIPLAKTSPWTGSEVELPSACVVPGNRLGRQIGVDGDFVYIWCQDPVGDSMGKHEYNIYVYKEPGMSEGHDLLPVTKFNAFGAFFQTFLPFPMDPGALSTLPSSPWWFPSAILIRDGLVYSLNSARSPETYLTQPSPVEIDAIGFTYDPYAPDPSKQSYRPYKDSLFDKIERNPVEASLIIVFALIFLFLIIGFARRSREEAKRALQPPPPPFEEVVNDAAQQQRPASILSCDSLPKYTERPSSSDLPREANERHEGREEHGGHDEHEEHEMQPVRVHVVQPVH</sequence>
<keyword evidence="2" id="KW-0472">Membrane</keyword>
<organism evidence="3 4">
    <name type="scientific">Actinomortierella ambigua</name>
    <dbReference type="NCBI Taxonomy" id="1343610"/>
    <lineage>
        <taxon>Eukaryota</taxon>
        <taxon>Fungi</taxon>
        <taxon>Fungi incertae sedis</taxon>
        <taxon>Mucoromycota</taxon>
        <taxon>Mortierellomycotina</taxon>
        <taxon>Mortierellomycetes</taxon>
        <taxon>Mortierellales</taxon>
        <taxon>Mortierellaceae</taxon>
        <taxon>Actinomortierella</taxon>
    </lineage>
</organism>
<evidence type="ECO:0000256" key="1">
    <source>
        <dbReference type="SAM" id="MobiDB-lite"/>
    </source>
</evidence>
<accession>A0A9P6PP97</accession>
<dbReference type="AlphaFoldDB" id="A0A9P6PP97"/>
<gene>
    <name evidence="3" type="ORF">DFQ27_000209</name>
</gene>
<dbReference type="EMBL" id="JAAAJB010001024">
    <property type="protein sequence ID" value="KAG0249328.1"/>
    <property type="molecule type" value="Genomic_DNA"/>
</dbReference>
<reference evidence="3" key="1">
    <citation type="journal article" date="2020" name="Fungal Divers.">
        <title>Resolving the Mortierellaceae phylogeny through synthesis of multi-gene phylogenetics and phylogenomics.</title>
        <authorList>
            <person name="Vandepol N."/>
            <person name="Liber J."/>
            <person name="Desiro A."/>
            <person name="Na H."/>
            <person name="Kennedy M."/>
            <person name="Barry K."/>
            <person name="Grigoriev I.V."/>
            <person name="Miller A.N."/>
            <person name="O'Donnell K."/>
            <person name="Stajich J.E."/>
            <person name="Bonito G."/>
        </authorList>
    </citation>
    <scope>NUCLEOTIDE SEQUENCE</scope>
    <source>
        <strain evidence="3">BC1065</strain>
    </source>
</reference>
<evidence type="ECO:0000256" key="2">
    <source>
        <dbReference type="SAM" id="Phobius"/>
    </source>
</evidence>
<keyword evidence="4" id="KW-1185">Reference proteome</keyword>
<protein>
    <submittedName>
        <fullName evidence="3">Uncharacterized protein</fullName>
    </submittedName>
</protein>
<evidence type="ECO:0000313" key="3">
    <source>
        <dbReference type="EMBL" id="KAG0249328.1"/>
    </source>
</evidence>
<feature type="compositionally biased region" description="Basic and acidic residues" evidence="1">
    <location>
        <begin position="465"/>
        <end position="491"/>
    </location>
</feature>
<keyword evidence="2" id="KW-0812">Transmembrane</keyword>
<feature type="region of interest" description="Disordered" evidence="1">
    <location>
        <begin position="421"/>
        <end position="502"/>
    </location>
</feature>
<dbReference type="Proteomes" id="UP000807716">
    <property type="component" value="Unassembled WGS sequence"/>
</dbReference>
<comment type="caution">
    <text evidence="3">The sequence shown here is derived from an EMBL/GenBank/DDBJ whole genome shotgun (WGS) entry which is preliminary data.</text>
</comment>
<feature type="transmembrane region" description="Helical" evidence="2">
    <location>
        <begin position="395"/>
        <end position="413"/>
    </location>
</feature>
<feature type="compositionally biased region" description="Low complexity" evidence="1">
    <location>
        <begin position="492"/>
        <end position="502"/>
    </location>
</feature>
<keyword evidence="2" id="KW-1133">Transmembrane helix</keyword>